<dbReference type="Gene3D" id="3.30.390.50">
    <property type="entry name" value="CO dehydrogenase flavoprotein, C-terminal domain"/>
    <property type="match status" value="1"/>
</dbReference>
<proteinExistence type="predicted"/>
<dbReference type="SUPFAM" id="SSF47741">
    <property type="entry name" value="CO dehydrogenase ISP C-domain like"/>
    <property type="match status" value="1"/>
</dbReference>
<protein>
    <submittedName>
        <fullName evidence="7">FAD binding domain-containing protein</fullName>
    </submittedName>
</protein>
<dbReference type="SMART" id="SM01092">
    <property type="entry name" value="CO_deh_flav_C"/>
    <property type="match status" value="1"/>
</dbReference>
<dbReference type="InterPro" id="IPR036318">
    <property type="entry name" value="FAD-bd_PCMH-like_sf"/>
</dbReference>
<evidence type="ECO:0000256" key="4">
    <source>
        <dbReference type="ARBA" id="ARBA00023004"/>
    </source>
</evidence>
<dbReference type="PROSITE" id="PS51387">
    <property type="entry name" value="FAD_PCMH"/>
    <property type="match status" value="1"/>
</dbReference>
<dbReference type="InterPro" id="IPR016169">
    <property type="entry name" value="FAD-bd_PCMH_sub2"/>
</dbReference>
<keyword evidence="3" id="KW-0560">Oxidoreductase</keyword>
<name>A0ABY8RVQ8_9HYPH</name>
<dbReference type="InterPro" id="IPR002346">
    <property type="entry name" value="Mopterin_DH_FAD-bd"/>
</dbReference>
<geneLocation type="plasmid" evidence="7 8">
    <name>pO132a</name>
</geneLocation>
<dbReference type="Pfam" id="PF03450">
    <property type="entry name" value="CO_deh_flav_C"/>
    <property type="match status" value="1"/>
</dbReference>
<evidence type="ECO:0000256" key="1">
    <source>
        <dbReference type="ARBA" id="ARBA00022505"/>
    </source>
</evidence>
<dbReference type="RefSeq" id="WP_269704272.1">
    <property type="nucleotide sequence ID" value="NZ_CP080389.1"/>
</dbReference>
<dbReference type="PROSITE" id="PS51085">
    <property type="entry name" value="2FE2S_FER_2"/>
    <property type="match status" value="1"/>
</dbReference>
<organism evidence="7 8">
    <name type="scientific">Agrobacterium cucumeris</name>
    <dbReference type="NCBI Taxonomy" id="2862866"/>
    <lineage>
        <taxon>Bacteria</taxon>
        <taxon>Pseudomonadati</taxon>
        <taxon>Pseudomonadota</taxon>
        <taxon>Alphaproteobacteria</taxon>
        <taxon>Hyphomicrobiales</taxon>
        <taxon>Rhizobiaceae</taxon>
        <taxon>Rhizobium/Agrobacterium group</taxon>
        <taxon>Agrobacterium</taxon>
    </lineage>
</organism>
<evidence type="ECO:0000313" key="7">
    <source>
        <dbReference type="EMBL" id="WHO11631.1"/>
    </source>
</evidence>
<keyword evidence="8" id="KW-1185">Reference proteome</keyword>
<keyword evidence="4" id="KW-0408">Iron</keyword>
<dbReference type="InterPro" id="IPR005107">
    <property type="entry name" value="CO_DH_flav_C"/>
</dbReference>
<dbReference type="PANTHER" id="PTHR11908">
    <property type="entry name" value="XANTHINE DEHYDROGENASE"/>
    <property type="match status" value="1"/>
</dbReference>
<dbReference type="InterPro" id="IPR001041">
    <property type="entry name" value="2Fe-2S_ferredoxin-type"/>
</dbReference>
<dbReference type="InterPro" id="IPR036884">
    <property type="entry name" value="2Fe-2S-bd_dom_sf"/>
</dbReference>
<dbReference type="Pfam" id="PF01799">
    <property type="entry name" value="Fer2_2"/>
    <property type="match status" value="1"/>
</dbReference>
<dbReference type="SUPFAM" id="SSF55447">
    <property type="entry name" value="CO dehydrogenase flavoprotein C-terminal domain-like"/>
    <property type="match status" value="1"/>
</dbReference>
<evidence type="ECO:0000259" key="6">
    <source>
        <dbReference type="PROSITE" id="PS51387"/>
    </source>
</evidence>
<dbReference type="InterPro" id="IPR002888">
    <property type="entry name" value="2Fe-2S-bd"/>
</dbReference>
<dbReference type="EMBL" id="CP080389">
    <property type="protein sequence ID" value="WHO11631.1"/>
    <property type="molecule type" value="Genomic_DNA"/>
</dbReference>
<dbReference type="InterPro" id="IPR012675">
    <property type="entry name" value="Beta-grasp_dom_sf"/>
</dbReference>
<sequence>MIKFVVNGVDKTLSADPRTPLLEVLREDLGLTGTKYGCGEGECGACTVIVNGKTICSCLALAGAVEGNEITTIEGIGNDPVGVSLAINLANEGGVQCGFCTPGFVMQGWSAVTSGEVRSEEDLRDALGGNLCRCTGYSKILTAMQKSVNDSPGSPLSARLGSGTATSLQMDGYWRPASLAELRSGLAAQVAPYRFAAGYTDLMVQEQHHLKDLTLIDLAAVSELRGIREDETYISIGAMTCWTDIIHSPEIAAHSPVLAMAAREIGAMQIQNRATIGGNISNASPAADGLPPLYAYDAEILCMGPQGERAVPIADFVQGPRRVALEPGEFIAEIRIPKAGDRRAEQFFFEKRGPRKAQTISKASVAYHAWTGADGARQVRIAIGAVAPTVLRVPEAERLLAAGGDREEAAAALMAAARPITDIRSTAEYRRDLVGGLLLHGLARATAN</sequence>
<evidence type="ECO:0000259" key="5">
    <source>
        <dbReference type="PROSITE" id="PS51085"/>
    </source>
</evidence>
<dbReference type="Pfam" id="PF00111">
    <property type="entry name" value="Fer2"/>
    <property type="match status" value="1"/>
</dbReference>
<evidence type="ECO:0000256" key="3">
    <source>
        <dbReference type="ARBA" id="ARBA00023002"/>
    </source>
</evidence>
<dbReference type="CDD" id="cd00207">
    <property type="entry name" value="fer2"/>
    <property type="match status" value="1"/>
</dbReference>
<dbReference type="SUPFAM" id="SSF54292">
    <property type="entry name" value="2Fe-2S ferredoxin-like"/>
    <property type="match status" value="1"/>
</dbReference>
<dbReference type="Gene3D" id="3.30.465.10">
    <property type="match status" value="1"/>
</dbReference>
<keyword evidence="1" id="KW-0500">Molybdenum</keyword>
<dbReference type="InterPro" id="IPR036010">
    <property type="entry name" value="2Fe-2S_ferredoxin-like_sf"/>
</dbReference>
<evidence type="ECO:0000256" key="2">
    <source>
        <dbReference type="ARBA" id="ARBA00022723"/>
    </source>
</evidence>
<dbReference type="Gene3D" id="1.10.150.120">
    <property type="entry name" value="[2Fe-2S]-binding domain"/>
    <property type="match status" value="1"/>
</dbReference>
<dbReference type="InterPro" id="IPR016208">
    <property type="entry name" value="Ald_Oxase/xanthine_DH-like"/>
</dbReference>
<dbReference type="PROSITE" id="PS00197">
    <property type="entry name" value="2FE2S_FER_1"/>
    <property type="match status" value="1"/>
</dbReference>
<dbReference type="Proteomes" id="UP001225611">
    <property type="component" value="Plasmid pO132a"/>
</dbReference>
<dbReference type="InterPro" id="IPR036683">
    <property type="entry name" value="CO_DH_flav_C_dom_sf"/>
</dbReference>
<dbReference type="PANTHER" id="PTHR11908:SF132">
    <property type="entry name" value="ALDEHYDE OXIDASE 1-RELATED"/>
    <property type="match status" value="1"/>
</dbReference>
<dbReference type="Gene3D" id="3.10.20.30">
    <property type="match status" value="1"/>
</dbReference>
<gene>
    <name evidence="7" type="ORF">KZ699_24770</name>
</gene>
<feature type="domain" description="FAD-binding PCMH-type" evidence="6">
    <location>
        <begin position="160"/>
        <end position="341"/>
    </location>
</feature>
<accession>A0ABY8RVQ8</accession>
<dbReference type="SUPFAM" id="SSF56176">
    <property type="entry name" value="FAD-binding/transporter-associated domain-like"/>
    <property type="match status" value="1"/>
</dbReference>
<keyword evidence="2" id="KW-0479">Metal-binding</keyword>
<evidence type="ECO:0000313" key="8">
    <source>
        <dbReference type="Proteomes" id="UP001225611"/>
    </source>
</evidence>
<dbReference type="InterPro" id="IPR006058">
    <property type="entry name" value="2Fe2S_fd_BS"/>
</dbReference>
<reference evidence="7 8" key="1">
    <citation type="journal article" date="2023" name="Syst. Appl. Microbiol.">
        <title>Agrobacterium cucumeris sp. nov. isolated from crazy roots on cucumber (Cucumis sativus).</title>
        <authorList>
            <person name="Warabieda M."/>
            <person name="Kuzmanovic N."/>
            <person name="Trzcinski P."/>
            <person name="Pulawska J."/>
        </authorList>
    </citation>
    <scope>NUCLEOTIDE SEQUENCE [LARGE SCALE GENOMIC DNA]</scope>
    <source>
        <strain evidence="7 8">O132</strain>
    </source>
</reference>
<feature type="domain" description="2Fe-2S ferredoxin-type" evidence="5">
    <location>
        <begin position="1"/>
        <end position="76"/>
    </location>
</feature>
<keyword evidence="7" id="KW-0614">Plasmid</keyword>
<dbReference type="InterPro" id="IPR016166">
    <property type="entry name" value="FAD-bd_PCMH"/>
</dbReference>
<dbReference type="Pfam" id="PF00941">
    <property type="entry name" value="FAD_binding_5"/>
    <property type="match status" value="1"/>
</dbReference>